<gene>
    <name evidence="2" type="ORF">E2C01_102184</name>
</gene>
<dbReference type="Proteomes" id="UP000324222">
    <property type="component" value="Unassembled WGS sequence"/>
</dbReference>
<comment type="caution">
    <text evidence="2">The sequence shown here is derived from an EMBL/GenBank/DDBJ whole genome shotgun (WGS) entry which is preliminary data.</text>
</comment>
<sequence length="53" mass="5908">MHSLAVLLCYPSRSPGLAASRDLMLHLLNAAGRERAGDRREKEKELEEAERGC</sequence>
<evidence type="ECO:0000313" key="2">
    <source>
        <dbReference type="EMBL" id="MPD06376.1"/>
    </source>
</evidence>
<organism evidence="2 3">
    <name type="scientific">Portunus trituberculatus</name>
    <name type="common">Swimming crab</name>
    <name type="synonym">Neptunus trituberculatus</name>
    <dbReference type="NCBI Taxonomy" id="210409"/>
    <lineage>
        <taxon>Eukaryota</taxon>
        <taxon>Metazoa</taxon>
        <taxon>Ecdysozoa</taxon>
        <taxon>Arthropoda</taxon>
        <taxon>Crustacea</taxon>
        <taxon>Multicrustacea</taxon>
        <taxon>Malacostraca</taxon>
        <taxon>Eumalacostraca</taxon>
        <taxon>Eucarida</taxon>
        <taxon>Decapoda</taxon>
        <taxon>Pleocyemata</taxon>
        <taxon>Brachyura</taxon>
        <taxon>Eubrachyura</taxon>
        <taxon>Portunoidea</taxon>
        <taxon>Portunidae</taxon>
        <taxon>Portuninae</taxon>
        <taxon>Portunus</taxon>
    </lineage>
</organism>
<reference evidence="2 3" key="1">
    <citation type="submission" date="2019-05" db="EMBL/GenBank/DDBJ databases">
        <title>Another draft genome of Portunus trituberculatus and its Hox gene families provides insights of decapod evolution.</title>
        <authorList>
            <person name="Jeong J.-H."/>
            <person name="Song I."/>
            <person name="Kim S."/>
            <person name="Choi T."/>
            <person name="Kim D."/>
            <person name="Ryu S."/>
            <person name="Kim W."/>
        </authorList>
    </citation>
    <scope>NUCLEOTIDE SEQUENCE [LARGE SCALE GENOMIC DNA]</scope>
    <source>
        <tissue evidence="2">Muscle</tissue>
    </source>
</reference>
<dbReference type="AlphaFoldDB" id="A0A5B7KHS8"/>
<protein>
    <submittedName>
        <fullName evidence="2">Uncharacterized protein</fullName>
    </submittedName>
</protein>
<feature type="region of interest" description="Disordered" evidence="1">
    <location>
        <begin position="32"/>
        <end position="53"/>
    </location>
</feature>
<evidence type="ECO:0000313" key="3">
    <source>
        <dbReference type="Proteomes" id="UP000324222"/>
    </source>
</evidence>
<keyword evidence="3" id="KW-1185">Reference proteome</keyword>
<dbReference type="EMBL" id="VSRR010150854">
    <property type="protein sequence ID" value="MPD06376.1"/>
    <property type="molecule type" value="Genomic_DNA"/>
</dbReference>
<proteinExistence type="predicted"/>
<accession>A0A5B7KHS8</accession>
<name>A0A5B7KHS8_PORTR</name>
<evidence type="ECO:0000256" key="1">
    <source>
        <dbReference type="SAM" id="MobiDB-lite"/>
    </source>
</evidence>